<accession>A0ABW3FXU3</accession>
<keyword evidence="1 5" id="KW-0808">Transferase</keyword>
<dbReference type="PANTHER" id="PTHR43685">
    <property type="entry name" value="GLYCOSYLTRANSFERASE"/>
    <property type="match status" value="1"/>
</dbReference>
<evidence type="ECO:0000313" key="6">
    <source>
        <dbReference type="Proteomes" id="UP001597018"/>
    </source>
</evidence>
<feature type="domain" description="Glycosyltransferase 2-like" evidence="3">
    <location>
        <begin position="7"/>
        <end position="108"/>
    </location>
</feature>
<protein>
    <submittedName>
        <fullName evidence="5">Glycosyltransferase family 2 protein</fullName>
        <ecNumber evidence="5">2.4.-.-</ecNumber>
    </submittedName>
</protein>
<evidence type="ECO:0000259" key="3">
    <source>
        <dbReference type="Pfam" id="PF00535"/>
    </source>
</evidence>
<dbReference type="InterPro" id="IPR050834">
    <property type="entry name" value="Glycosyltransf_2"/>
</dbReference>
<evidence type="ECO:0000256" key="1">
    <source>
        <dbReference type="ARBA" id="ARBA00022679"/>
    </source>
</evidence>
<feature type="region of interest" description="Disordered" evidence="2">
    <location>
        <begin position="269"/>
        <end position="294"/>
    </location>
</feature>
<reference evidence="6" key="1">
    <citation type="journal article" date="2019" name="Int. J. Syst. Evol. Microbiol.">
        <title>The Global Catalogue of Microorganisms (GCM) 10K type strain sequencing project: providing services to taxonomists for standard genome sequencing and annotation.</title>
        <authorList>
            <consortium name="The Broad Institute Genomics Platform"/>
            <consortium name="The Broad Institute Genome Sequencing Center for Infectious Disease"/>
            <person name="Wu L."/>
            <person name="Ma J."/>
        </authorList>
    </citation>
    <scope>NUCLEOTIDE SEQUENCE [LARGE SCALE GENOMIC DNA]</scope>
    <source>
        <strain evidence="6">CCUG 56401</strain>
    </source>
</reference>
<dbReference type="Pfam" id="PF00535">
    <property type="entry name" value="Glycos_transf_2"/>
    <property type="match status" value="1"/>
</dbReference>
<evidence type="ECO:0000313" key="5">
    <source>
        <dbReference type="EMBL" id="MFD0922717.1"/>
    </source>
</evidence>
<keyword evidence="5" id="KW-0328">Glycosyltransferase</keyword>
<dbReference type="RefSeq" id="WP_380759511.1">
    <property type="nucleotide sequence ID" value="NZ_JBHTIW010000024.1"/>
</dbReference>
<dbReference type="InterPro" id="IPR001173">
    <property type="entry name" value="Glyco_trans_2-like"/>
</dbReference>
<gene>
    <name evidence="5" type="ORF">ACFQ16_23470</name>
</gene>
<name>A0ABW3FXU3_9PSEU</name>
<proteinExistence type="predicted"/>
<sequence>MTAPHVSVVVPTRDKAPRLALTLACLAEQRDAPATEVVLVDDGCTDDTRAVAAAAPLPVVVVRGAERGRAAARNASAAAAAGENLVFLDDDVLVGSGFVAAHVAAAGPDRFVHGGLRELPSAERLLAELDGASAQQVRERRDALLAGTAGRRHRLVANALERAVAAMADGTLPDVAPWLGCVGANVSMSRGTWRAAGGFDEAYGLGWGCEDIELGMRLHRMGVRRVVTAEAAGIHLSHRRPDRWQQHDRNFRRLRSSYPVPSVEALPELLGPTGDPRRYAAAVREAERTGARPR</sequence>
<dbReference type="EC" id="2.4.-.-" evidence="5"/>
<dbReference type="PANTHER" id="PTHR43685:SF3">
    <property type="entry name" value="SLR2126 PROTEIN"/>
    <property type="match status" value="1"/>
</dbReference>
<dbReference type="InterPro" id="IPR029044">
    <property type="entry name" value="Nucleotide-diphossugar_trans"/>
</dbReference>
<dbReference type="InterPro" id="IPR027791">
    <property type="entry name" value="Galactosyl_T_C"/>
</dbReference>
<dbReference type="CDD" id="cd00761">
    <property type="entry name" value="Glyco_tranf_GTA_type"/>
    <property type="match status" value="1"/>
</dbReference>
<dbReference type="EMBL" id="JBHTIW010000024">
    <property type="protein sequence ID" value="MFD0922717.1"/>
    <property type="molecule type" value="Genomic_DNA"/>
</dbReference>
<keyword evidence="6" id="KW-1185">Reference proteome</keyword>
<organism evidence="5 6">
    <name type="scientific">Saccharopolyspora rosea</name>
    <dbReference type="NCBI Taxonomy" id="524884"/>
    <lineage>
        <taxon>Bacteria</taxon>
        <taxon>Bacillati</taxon>
        <taxon>Actinomycetota</taxon>
        <taxon>Actinomycetes</taxon>
        <taxon>Pseudonocardiales</taxon>
        <taxon>Pseudonocardiaceae</taxon>
        <taxon>Saccharopolyspora</taxon>
    </lineage>
</organism>
<dbReference type="SUPFAM" id="SSF53448">
    <property type="entry name" value="Nucleotide-diphospho-sugar transferases"/>
    <property type="match status" value="1"/>
</dbReference>
<dbReference type="Pfam" id="PF02709">
    <property type="entry name" value="Glyco_transf_7C"/>
    <property type="match status" value="1"/>
</dbReference>
<evidence type="ECO:0000256" key="2">
    <source>
        <dbReference type="SAM" id="MobiDB-lite"/>
    </source>
</evidence>
<dbReference type="Gene3D" id="3.90.550.10">
    <property type="entry name" value="Spore Coat Polysaccharide Biosynthesis Protein SpsA, Chain A"/>
    <property type="match status" value="1"/>
</dbReference>
<dbReference type="Proteomes" id="UP001597018">
    <property type="component" value="Unassembled WGS sequence"/>
</dbReference>
<feature type="domain" description="Galactosyltransferase C-terminal" evidence="4">
    <location>
        <begin position="178"/>
        <end position="224"/>
    </location>
</feature>
<dbReference type="GO" id="GO:0016757">
    <property type="term" value="F:glycosyltransferase activity"/>
    <property type="evidence" value="ECO:0007669"/>
    <property type="project" value="UniProtKB-KW"/>
</dbReference>
<comment type="caution">
    <text evidence="5">The sequence shown here is derived from an EMBL/GenBank/DDBJ whole genome shotgun (WGS) entry which is preliminary data.</text>
</comment>
<evidence type="ECO:0000259" key="4">
    <source>
        <dbReference type="Pfam" id="PF02709"/>
    </source>
</evidence>
<feature type="compositionally biased region" description="Basic and acidic residues" evidence="2">
    <location>
        <begin position="284"/>
        <end position="294"/>
    </location>
</feature>